<comment type="caution">
    <text evidence="4">The sequence shown here is derived from an EMBL/GenBank/DDBJ whole genome shotgun (WGS) entry which is preliminary data.</text>
</comment>
<gene>
    <name evidence="4" type="ORF">E6H01_12605</name>
</gene>
<dbReference type="Proteomes" id="UP000319353">
    <property type="component" value="Unassembled WGS sequence"/>
</dbReference>
<organism evidence="4 5">
    <name type="scientific">Candidatus Segetimicrobium genomatis</name>
    <dbReference type="NCBI Taxonomy" id="2569760"/>
    <lineage>
        <taxon>Bacteria</taxon>
        <taxon>Bacillati</taxon>
        <taxon>Candidatus Sysuimicrobiota</taxon>
        <taxon>Candidatus Sysuimicrobiia</taxon>
        <taxon>Candidatus Sysuimicrobiales</taxon>
        <taxon>Candidatus Segetimicrobiaceae</taxon>
        <taxon>Candidatus Segetimicrobium</taxon>
    </lineage>
</organism>
<dbReference type="Gene3D" id="1.10.3730.20">
    <property type="match status" value="1"/>
</dbReference>
<evidence type="ECO:0000256" key="1">
    <source>
        <dbReference type="ARBA" id="ARBA00007362"/>
    </source>
</evidence>
<dbReference type="Pfam" id="PF00892">
    <property type="entry name" value="EamA"/>
    <property type="match status" value="1"/>
</dbReference>
<keyword evidence="2" id="KW-0812">Transmembrane</keyword>
<feature type="transmembrane region" description="Helical" evidence="2">
    <location>
        <begin position="80"/>
        <end position="99"/>
    </location>
</feature>
<dbReference type="GO" id="GO:0016020">
    <property type="term" value="C:membrane"/>
    <property type="evidence" value="ECO:0007669"/>
    <property type="project" value="InterPro"/>
</dbReference>
<evidence type="ECO:0000313" key="5">
    <source>
        <dbReference type="Proteomes" id="UP000319353"/>
    </source>
</evidence>
<name>A0A537KR22_9BACT</name>
<dbReference type="InterPro" id="IPR000620">
    <property type="entry name" value="EamA_dom"/>
</dbReference>
<protein>
    <recommendedName>
        <fullName evidence="3">EamA domain-containing protein</fullName>
    </recommendedName>
</protein>
<dbReference type="AlphaFoldDB" id="A0A537KR22"/>
<sequence>MLLVQRGKTDMPDLAPLLFALAAGTMSASYAILIRLGSGSINPALGALIISGVALPFTAIVFTILRVWHPGTMITTKGVSLMMLAGIAAASTTVFGLLAYARGFKLSSSPLITATQMSVVLLVGFVFLKEPFTIGRLLALILIALGILVLQRQGV</sequence>
<evidence type="ECO:0000259" key="3">
    <source>
        <dbReference type="Pfam" id="PF00892"/>
    </source>
</evidence>
<feature type="transmembrane region" description="Helical" evidence="2">
    <location>
        <begin position="134"/>
        <end position="150"/>
    </location>
</feature>
<feature type="transmembrane region" description="Helical" evidence="2">
    <location>
        <begin position="111"/>
        <end position="128"/>
    </location>
</feature>
<dbReference type="SUPFAM" id="SSF103481">
    <property type="entry name" value="Multidrug resistance efflux transporter EmrE"/>
    <property type="match status" value="1"/>
</dbReference>
<keyword evidence="2" id="KW-1133">Transmembrane helix</keyword>
<feature type="domain" description="EamA" evidence="3">
    <location>
        <begin position="17"/>
        <end position="150"/>
    </location>
</feature>
<dbReference type="InterPro" id="IPR037185">
    <property type="entry name" value="EmrE-like"/>
</dbReference>
<feature type="transmembrane region" description="Helical" evidence="2">
    <location>
        <begin position="14"/>
        <end position="33"/>
    </location>
</feature>
<dbReference type="EMBL" id="VBAL01000179">
    <property type="protein sequence ID" value="TMI98198.1"/>
    <property type="molecule type" value="Genomic_DNA"/>
</dbReference>
<reference evidence="4 5" key="1">
    <citation type="journal article" date="2019" name="Nat. Microbiol.">
        <title>Mediterranean grassland soil C-N compound turnover is dependent on rainfall and depth, and is mediated by genomically divergent microorganisms.</title>
        <authorList>
            <person name="Diamond S."/>
            <person name="Andeer P.F."/>
            <person name="Li Z."/>
            <person name="Crits-Christoph A."/>
            <person name="Burstein D."/>
            <person name="Anantharaman K."/>
            <person name="Lane K.R."/>
            <person name="Thomas B.C."/>
            <person name="Pan C."/>
            <person name="Northen T.R."/>
            <person name="Banfield J.F."/>
        </authorList>
    </citation>
    <scope>NUCLEOTIDE SEQUENCE [LARGE SCALE GENOMIC DNA]</scope>
    <source>
        <strain evidence="4">NP_4</strain>
    </source>
</reference>
<accession>A0A537KR22</accession>
<evidence type="ECO:0000256" key="2">
    <source>
        <dbReference type="SAM" id="Phobius"/>
    </source>
</evidence>
<evidence type="ECO:0000313" key="4">
    <source>
        <dbReference type="EMBL" id="TMI98198.1"/>
    </source>
</evidence>
<comment type="similarity">
    <text evidence="1">Belongs to the EamA transporter family.</text>
</comment>
<keyword evidence="2" id="KW-0472">Membrane</keyword>
<feature type="transmembrane region" description="Helical" evidence="2">
    <location>
        <begin position="45"/>
        <end position="68"/>
    </location>
</feature>
<proteinExistence type="inferred from homology"/>